<evidence type="ECO:0000313" key="1">
    <source>
        <dbReference type="EMBL" id="CUN22810.1"/>
    </source>
</evidence>
<dbReference type="EMBL" id="CYXX01000022">
    <property type="protein sequence ID" value="CUN22810.1"/>
    <property type="molecule type" value="Genomic_DNA"/>
</dbReference>
<dbReference type="RefSeq" id="WP_007889152.1">
    <property type="nucleotide sequence ID" value="NZ_CABJFX010000031.1"/>
</dbReference>
<evidence type="ECO:0000313" key="2">
    <source>
        <dbReference type="EMBL" id="RHA85034.1"/>
    </source>
</evidence>
<evidence type="ECO:0008006" key="5">
    <source>
        <dbReference type="Google" id="ProtNLM"/>
    </source>
</evidence>
<accession>A0A173V7R9</accession>
<dbReference type="GeneID" id="75160990"/>
<reference evidence="1 3" key="1">
    <citation type="submission" date="2015-09" db="EMBL/GenBank/DDBJ databases">
        <authorList>
            <consortium name="Pathogen Informatics"/>
        </authorList>
    </citation>
    <scope>NUCLEOTIDE SEQUENCE [LARGE SCALE GENOMIC DNA]</scope>
    <source>
        <strain evidence="1 3">2789STDY5608887</strain>
    </source>
</reference>
<proteinExistence type="predicted"/>
<gene>
    <name evidence="2" type="ORF">DW914_14575</name>
    <name evidence="1" type="ORF">ERS852444_02603</name>
</gene>
<dbReference type="AlphaFoldDB" id="A0A173V7R9"/>
<dbReference type="Proteomes" id="UP000095453">
    <property type="component" value="Unassembled WGS sequence"/>
</dbReference>
<protein>
    <recommendedName>
        <fullName evidence="5">WYL domain-containing protein</fullName>
    </recommendedName>
</protein>
<organism evidence="1 3">
    <name type="scientific">Roseburia inulinivorans</name>
    <dbReference type="NCBI Taxonomy" id="360807"/>
    <lineage>
        <taxon>Bacteria</taxon>
        <taxon>Bacillati</taxon>
        <taxon>Bacillota</taxon>
        <taxon>Clostridia</taxon>
        <taxon>Lachnospirales</taxon>
        <taxon>Lachnospiraceae</taxon>
        <taxon>Roseburia</taxon>
    </lineage>
</organism>
<reference evidence="2 4" key="2">
    <citation type="submission" date="2018-08" db="EMBL/GenBank/DDBJ databases">
        <title>A genome reference for cultivated species of the human gut microbiota.</title>
        <authorList>
            <person name="Zou Y."/>
            <person name="Xue W."/>
            <person name="Luo G."/>
        </authorList>
    </citation>
    <scope>NUCLEOTIDE SEQUENCE [LARGE SCALE GENOMIC DNA]</scope>
    <source>
        <strain evidence="2 4">AM42-1AC</strain>
    </source>
</reference>
<dbReference type="Proteomes" id="UP000283492">
    <property type="component" value="Unassembled WGS sequence"/>
</dbReference>
<evidence type="ECO:0000313" key="3">
    <source>
        <dbReference type="Proteomes" id="UP000095453"/>
    </source>
</evidence>
<dbReference type="EMBL" id="QSFX01000031">
    <property type="protein sequence ID" value="RHA85034.1"/>
    <property type="molecule type" value="Genomic_DNA"/>
</dbReference>
<name>A0A173V7R9_9FIRM</name>
<evidence type="ECO:0000313" key="4">
    <source>
        <dbReference type="Proteomes" id="UP000283492"/>
    </source>
</evidence>
<sequence>MSKRVCKEDQIQLIMEYQFVEHIDDIWDCIEVKCVSDTMVSWAIQSSDFVEVLHSEPLRHKIKEKCKNLDERYK</sequence>